<reference evidence="1 2" key="1">
    <citation type="submission" date="2019-10" db="EMBL/GenBank/DDBJ databases">
        <authorList>
            <person name="Palmer J.M."/>
        </authorList>
    </citation>
    <scope>NUCLEOTIDE SEQUENCE [LARGE SCALE GENOMIC DNA]</scope>
    <source>
        <strain evidence="1 2">TWF694</strain>
    </source>
</reference>
<evidence type="ECO:0000313" key="2">
    <source>
        <dbReference type="Proteomes" id="UP001365542"/>
    </source>
</evidence>
<keyword evidence="2" id="KW-1185">Reference proteome</keyword>
<evidence type="ECO:0000313" key="1">
    <source>
        <dbReference type="EMBL" id="KAK6539219.1"/>
    </source>
</evidence>
<gene>
    <name evidence="1" type="ORF">TWF694_009460</name>
</gene>
<protein>
    <submittedName>
        <fullName evidence="1">Uncharacterized protein</fullName>
    </submittedName>
</protein>
<organism evidence="1 2">
    <name type="scientific">Orbilia ellipsospora</name>
    <dbReference type="NCBI Taxonomy" id="2528407"/>
    <lineage>
        <taxon>Eukaryota</taxon>
        <taxon>Fungi</taxon>
        <taxon>Dikarya</taxon>
        <taxon>Ascomycota</taxon>
        <taxon>Pezizomycotina</taxon>
        <taxon>Orbiliomycetes</taxon>
        <taxon>Orbiliales</taxon>
        <taxon>Orbiliaceae</taxon>
        <taxon>Orbilia</taxon>
    </lineage>
</organism>
<dbReference type="EMBL" id="JAVHJO010000006">
    <property type="protein sequence ID" value="KAK6539219.1"/>
    <property type="molecule type" value="Genomic_DNA"/>
</dbReference>
<accession>A0AAV9XDJ6</accession>
<dbReference type="AlphaFoldDB" id="A0AAV9XDJ6"/>
<proteinExistence type="predicted"/>
<sequence>MYVYNVWMGLSFDGRDHCGEAIAEEIFNQECYTRAAGYWNTQPGSVKKRGPSSYSFFPNLHLPVSEGPDVIYIMVTISVYIDISESPSMQIYALLRPVPGGGPTAHTESITIITV</sequence>
<dbReference type="Proteomes" id="UP001365542">
    <property type="component" value="Unassembled WGS sequence"/>
</dbReference>
<name>A0AAV9XDJ6_9PEZI</name>
<comment type="caution">
    <text evidence="1">The sequence shown here is derived from an EMBL/GenBank/DDBJ whole genome shotgun (WGS) entry which is preliminary data.</text>
</comment>